<dbReference type="KEGG" id="lak:106156025"/>
<dbReference type="PROSITE" id="PS50294">
    <property type="entry name" value="WD_REPEATS_REGION"/>
    <property type="match status" value="2"/>
</dbReference>
<dbReference type="Gene3D" id="2.130.10.10">
    <property type="entry name" value="YVTN repeat-like/Quinoprotein amine dehydrogenase"/>
    <property type="match status" value="1"/>
</dbReference>
<keyword evidence="2" id="KW-0677">Repeat</keyword>
<dbReference type="InterPro" id="IPR036322">
    <property type="entry name" value="WD40_repeat_dom_sf"/>
</dbReference>
<dbReference type="SMART" id="SM00320">
    <property type="entry name" value="WD40"/>
    <property type="match status" value="6"/>
</dbReference>
<evidence type="ECO:0000256" key="3">
    <source>
        <dbReference type="PROSITE-ProRule" id="PRU00221"/>
    </source>
</evidence>
<dbReference type="PANTHER" id="PTHR44566:SF1">
    <property type="entry name" value="WD REPEAT-CONTAINING PROTEIN 25"/>
    <property type="match status" value="1"/>
</dbReference>
<dbReference type="Pfam" id="PF00400">
    <property type="entry name" value="WD40"/>
    <property type="match status" value="3"/>
</dbReference>
<reference evidence="6" key="1">
    <citation type="submission" date="2025-08" db="UniProtKB">
        <authorList>
            <consortium name="RefSeq"/>
        </authorList>
    </citation>
    <scope>IDENTIFICATION</scope>
    <source>
        <tissue evidence="6">Gonads</tissue>
    </source>
</reference>
<evidence type="ECO:0000256" key="4">
    <source>
        <dbReference type="SAM" id="MobiDB-lite"/>
    </source>
</evidence>
<gene>
    <name evidence="6" type="primary">LOC106156025</name>
</gene>
<dbReference type="InParanoid" id="A0A1S3HKA3"/>
<dbReference type="PROSITE" id="PS00678">
    <property type="entry name" value="WD_REPEATS_1"/>
    <property type="match status" value="1"/>
</dbReference>
<keyword evidence="1 3" id="KW-0853">WD repeat</keyword>
<evidence type="ECO:0000256" key="1">
    <source>
        <dbReference type="ARBA" id="ARBA00022574"/>
    </source>
</evidence>
<dbReference type="AlphaFoldDB" id="A0A1S3HKA3"/>
<dbReference type="PANTHER" id="PTHR44566">
    <property type="entry name" value="TRANSDUCIN/WD40 REPEAT-LIKE SUPERFAMILY PROTEIN"/>
    <property type="match status" value="1"/>
</dbReference>
<keyword evidence="5" id="KW-1185">Reference proteome</keyword>
<dbReference type="InterPro" id="IPR053053">
    <property type="entry name" value="WD_repeat_protein"/>
</dbReference>
<sequence length="566" mass="63735">MDHITEYGSSDEEAHSAELQLQGDGRVVQHFQSEAVQLQSQMDVSKPSLKDISTMESLDRHTADFITPYSSNTAQRSDIITSTNKDKTEEQLKNQTPNSKYFTLEESDSSDSDNDNVAHGNSGTIGSVGMPGQYELLDKNDLPQSPFWRGKSSNLPVVEQSSPCVPENIETTCFPNKQRELNKQGNVSIWSSKSHKRSLDIETLVCDKKVMKLKEAPKPSTFNDAFSQDKYTDKVYYVHHKIAPYLNSKRDCHIPRQRIKLLQGHTGGVNRIKWCGEQYSHLLLSSSMDRTVKIWNAFSQESSSVRTLHGHSKAVKDAVWHNSGYQVISCGYDRCAKVWDVEKGIELNTFEHPDFVLCIKYHPIDSNQFVTGSANALYCWDVRSGTAPIRKYTYTGGFGLVQDLEFMPDGSQFFTCNDLVSRDSCDRNVMAWDFKKGVVLSNQIYQERYTCTRLKVHPSGSNFVAQTQGNYLALFSTLRPYKLDRSKRFEGHKVEGYPIGCDFTKDGSLLVSGSSSRNIYFYSYITSKLIRSIDIGADVCIDVACHPVLFSTIAVASFGGVINVWQ</sequence>
<evidence type="ECO:0000256" key="2">
    <source>
        <dbReference type="ARBA" id="ARBA00022737"/>
    </source>
</evidence>
<dbReference type="RefSeq" id="XP_013386545.1">
    <property type="nucleotide sequence ID" value="XM_013531091.1"/>
</dbReference>
<accession>A0A1S3HKA3</accession>
<name>A0A1S3HKA3_LINAN</name>
<feature type="repeat" description="WD" evidence="3">
    <location>
        <begin position="262"/>
        <end position="305"/>
    </location>
</feature>
<dbReference type="OrthoDB" id="256303at2759"/>
<dbReference type="GeneID" id="106156025"/>
<organism evidence="5 6">
    <name type="scientific">Lingula anatina</name>
    <name type="common">Brachiopod</name>
    <name type="synonym">Lingula unguis</name>
    <dbReference type="NCBI Taxonomy" id="7574"/>
    <lineage>
        <taxon>Eukaryota</taxon>
        <taxon>Metazoa</taxon>
        <taxon>Spiralia</taxon>
        <taxon>Lophotrochozoa</taxon>
        <taxon>Brachiopoda</taxon>
        <taxon>Linguliformea</taxon>
        <taxon>Lingulata</taxon>
        <taxon>Lingulida</taxon>
        <taxon>Linguloidea</taxon>
        <taxon>Lingulidae</taxon>
        <taxon>Lingula</taxon>
    </lineage>
</organism>
<feature type="compositionally biased region" description="Acidic residues" evidence="4">
    <location>
        <begin position="105"/>
        <end position="114"/>
    </location>
</feature>
<evidence type="ECO:0000313" key="6">
    <source>
        <dbReference type="RefSeq" id="XP_013386545.1"/>
    </source>
</evidence>
<dbReference type="SUPFAM" id="SSF50978">
    <property type="entry name" value="WD40 repeat-like"/>
    <property type="match status" value="1"/>
</dbReference>
<dbReference type="PROSITE" id="PS50082">
    <property type="entry name" value="WD_REPEATS_2"/>
    <property type="match status" value="2"/>
</dbReference>
<feature type="repeat" description="WD" evidence="3">
    <location>
        <begin position="308"/>
        <end position="349"/>
    </location>
</feature>
<dbReference type="STRING" id="7574.A0A1S3HKA3"/>
<dbReference type="InterPro" id="IPR015943">
    <property type="entry name" value="WD40/YVTN_repeat-like_dom_sf"/>
</dbReference>
<proteinExistence type="predicted"/>
<evidence type="ECO:0000313" key="5">
    <source>
        <dbReference type="Proteomes" id="UP000085678"/>
    </source>
</evidence>
<dbReference type="Proteomes" id="UP000085678">
    <property type="component" value="Unplaced"/>
</dbReference>
<protein>
    <submittedName>
        <fullName evidence="6">WD repeat-containing protein 25</fullName>
    </submittedName>
</protein>
<feature type="region of interest" description="Disordered" evidence="4">
    <location>
        <begin position="76"/>
        <end position="130"/>
    </location>
</feature>
<dbReference type="InterPro" id="IPR001680">
    <property type="entry name" value="WD40_rpt"/>
</dbReference>
<dbReference type="InterPro" id="IPR019775">
    <property type="entry name" value="WD40_repeat_CS"/>
</dbReference>